<dbReference type="NCBIfam" id="NF037995">
    <property type="entry name" value="TRAP_S1"/>
    <property type="match status" value="1"/>
</dbReference>
<dbReference type="Pfam" id="PF03480">
    <property type="entry name" value="DctP"/>
    <property type="match status" value="1"/>
</dbReference>
<comment type="subcellular location">
    <subcellularLocation>
        <location evidence="1">Periplasm</location>
    </subcellularLocation>
</comment>
<keyword evidence="3" id="KW-0574">Periplasm</keyword>
<reference evidence="5 6" key="1">
    <citation type="submission" date="2020-07" db="EMBL/GenBank/DDBJ databases">
        <title>The complete genome of Paracoccus pantotrophus ACCC 10489.</title>
        <authorList>
            <person name="Si Y."/>
        </authorList>
    </citation>
    <scope>NUCLEOTIDE SEQUENCE [LARGE SCALE GENOMIC DNA]</scope>
    <source>
        <strain evidence="5 6">ACCC10489</strain>
    </source>
</reference>
<evidence type="ECO:0000256" key="2">
    <source>
        <dbReference type="ARBA" id="ARBA00022729"/>
    </source>
</evidence>
<accession>A0A7H9BT57</accession>
<dbReference type="RefSeq" id="WP_179921399.1">
    <property type="nucleotide sequence ID" value="NZ_CP058689.1"/>
</dbReference>
<name>A0A7H9BT57_PARPN</name>
<dbReference type="InterPro" id="IPR038404">
    <property type="entry name" value="TRAP_DctP_sf"/>
</dbReference>
<sequence length="340" mass="36273">MKFSNRMAAACCLVGLCAGMAQAEDVTLRFGTLIAASAPGVTEGANVFKRIAGELSDGSVNVQVFPGEQAGKVTQTLDLVQSGALDIGVLTSALYSSDRLPLMGLLELPGVSASLCEVAGAMVDLSAPGELIYENDLVPNGIRILAYMPYPPYGPAATRVPVDDIEDLKGLRLRNAGGLMEYTTAALGGVPVRMSAPEVYQSLQRGTIDGVLFSFLSVKSYDLASVAKHGATGFSFGTPGDLVIMSERRFQSLAPEQQEALVEAGRQTSQHWCEYVQKSELEDMAEMREAGMDIHTWTPEQVEQLTEVTASVSKTWAETLDARGVPGTEALAAFRERLSQ</sequence>
<keyword evidence="2 4" id="KW-0732">Signal</keyword>
<dbReference type="AlphaFoldDB" id="A0A7H9BT57"/>
<proteinExistence type="predicted"/>
<gene>
    <name evidence="5" type="primary">dctP</name>
    <name evidence="5" type="ORF">HYQ43_01670</name>
</gene>
<feature type="signal peptide" evidence="4">
    <location>
        <begin position="1"/>
        <end position="23"/>
    </location>
</feature>
<dbReference type="InterPro" id="IPR018389">
    <property type="entry name" value="DctP_fam"/>
</dbReference>
<evidence type="ECO:0000256" key="1">
    <source>
        <dbReference type="ARBA" id="ARBA00004418"/>
    </source>
</evidence>
<dbReference type="EMBL" id="CP058689">
    <property type="protein sequence ID" value="QLH13041.1"/>
    <property type="molecule type" value="Genomic_DNA"/>
</dbReference>
<dbReference type="Gene3D" id="3.40.190.170">
    <property type="entry name" value="Bacterial extracellular solute-binding protein, family 7"/>
    <property type="match status" value="1"/>
</dbReference>
<evidence type="ECO:0000256" key="3">
    <source>
        <dbReference type="ARBA" id="ARBA00022764"/>
    </source>
</evidence>
<protein>
    <submittedName>
        <fullName evidence="5">TRAP transporter substrate-binding protein DctP</fullName>
    </submittedName>
</protein>
<organism evidence="5 6">
    <name type="scientific">Paracoccus pantotrophus</name>
    <name type="common">Thiosphaera pantotropha</name>
    <dbReference type="NCBI Taxonomy" id="82367"/>
    <lineage>
        <taxon>Bacteria</taxon>
        <taxon>Pseudomonadati</taxon>
        <taxon>Pseudomonadota</taxon>
        <taxon>Alphaproteobacteria</taxon>
        <taxon>Rhodobacterales</taxon>
        <taxon>Paracoccaceae</taxon>
        <taxon>Paracoccus</taxon>
    </lineage>
</organism>
<dbReference type="GO" id="GO:0055085">
    <property type="term" value="P:transmembrane transport"/>
    <property type="evidence" value="ECO:0007669"/>
    <property type="project" value="InterPro"/>
</dbReference>
<dbReference type="GO" id="GO:0042597">
    <property type="term" value="C:periplasmic space"/>
    <property type="evidence" value="ECO:0007669"/>
    <property type="project" value="UniProtKB-SubCell"/>
</dbReference>
<evidence type="ECO:0000313" key="6">
    <source>
        <dbReference type="Proteomes" id="UP000509322"/>
    </source>
</evidence>
<evidence type="ECO:0000313" key="5">
    <source>
        <dbReference type="EMBL" id="QLH13041.1"/>
    </source>
</evidence>
<feature type="chain" id="PRO_5028827433" evidence="4">
    <location>
        <begin position="24"/>
        <end position="340"/>
    </location>
</feature>
<evidence type="ECO:0000256" key="4">
    <source>
        <dbReference type="SAM" id="SignalP"/>
    </source>
</evidence>
<dbReference type="PANTHER" id="PTHR33376">
    <property type="match status" value="1"/>
</dbReference>
<dbReference type="Proteomes" id="UP000509322">
    <property type="component" value="Chromosome 1"/>
</dbReference>
<dbReference type="PANTHER" id="PTHR33376:SF15">
    <property type="entry name" value="BLL6794 PROTEIN"/>
    <property type="match status" value="1"/>
</dbReference>